<dbReference type="GO" id="GO:0015031">
    <property type="term" value="P:protein transport"/>
    <property type="evidence" value="ECO:0007669"/>
    <property type="project" value="InterPro"/>
</dbReference>
<keyword evidence="2" id="KW-1185">Reference proteome</keyword>
<dbReference type="RefSeq" id="WP_119547961.1">
    <property type="nucleotide sequence ID" value="NZ_QXIR01000020.1"/>
</dbReference>
<protein>
    <submittedName>
        <fullName evidence="1">Two component regulator three Y domain-containing protein</fullName>
    </submittedName>
</protein>
<sequence length="239" mass="26815">MLGQKTFKGEKILKYIFNKSETSNHLVVVFSGFSKPGVPARYNYMRTLDDIDCNKLFILDSYGERGVYYMGLNRDQSIDISVKMLIDDICEKNQISSENVITAGSSKGGYASIYFAFKYGYGHCIAGSPQSQIGNYLLEEVDCANVATDISGGATNQDKQYLNSLLFNVIQNTPYQPNINIHLGKGEEHYSKHVVPLIQWLDKKGIDYNLDLGDYSKHAEVATHYPPFLIDHVSKIVNS</sequence>
<comment type="caution">
    <text evidence="1">The sequence shown here is derived from an EMBL/GenBank/DDBJ whole genome shotgun (WGS) entry which is preliminary data.</text>
</comment>
<dbReference type="AlphaFoldDB" id="A0A3A1R0J2"/>
<evidence type="ECO:0000313" key="2">
    <source>
        <dbReference type="Proteomes" id="UP000265801"/>
    </source>
</evidence>
<dbReference type="Gene3D" id="3.40.50.1820">
    <property type="entry name" value="alpha/beta hydrolase"/>
    <property type="match status" value="1"/>
</dbReference>
<name>A0A3A1R0J2_9BACI</name>
<reference evidence="1 2" key="1">
    <citation type="submission" date="2018-09" db="EMBL/GenBank/DDBJ databases">
        <title>Bacillus saliacetes sp. nov., isolated from Thai shrimp paste (Ka-pi).</title>
        <authorList>
            <person name="Daroonpunt R."/>
            <person name="Tanasupawat S."/>
            <person name="Yiamsombut S."/>
        </authorList>
    </citation>
    <scope>NUCLEOTIDE SEQUENCE [LARGE SCALE GENOMIC DNA]</scope>
    <source>
        <strain evidence="1 2">SKP7-4</strain>
    </source>
</reference>
<evidence type="ECO:0000313" key="1">
    <source>
        <dbReference type="EMBL" id="RIW31874.1"/>
    </source>
</evidence>
<dbReference type="InterPro" id="IPR029058">
    <property type="entry name" value="AB_hydrolase_fold"/>
</dbReference>
<proteinExistence type="predicted"/>
<dbReference type="OrthoDB" id="7335480at2"/>
<dbReference type="EMBL" id="QXIR01000020">
    <property type="protein sequence ID" value="RIW31874.1"/>
    <property type="molecule type" value="Genomic_DNA"/>
</dbReference>
<dbReference type="SUPFAM" id="SSF53474">
    <property type="entry name" value="alpha/beta-Hydrolases"/>
    <property type="match status" value="1"/>
</dbReference>
<dbReference type="Proteomes" id="UP000265801">
    <property type="component" value="Unassembled WGS sequence"/>
</dbReference>
<gene>
    <name evidence="1" type="ORF">D3H55_14755</name>
</gene>
<organism evidence="1 2">
    <name type="scientific">Bacillus salacetis</name>
    <dbReference type="NCBI Taxonomy" id="2315464"/>
    <lineage>
        <taxon>Bacteria</taxon>
        <taxon>Bacillati</taxon>
        <taxon>Bacillota</taxon>
        <taxon>Bacilli</taxon>
        <taxon>Bacillales</taxon>
        <taxon>Bacillaceae</taxon>
        <taxon>Bacillus</taxon>
    </lineage>
</organism>
<accession>A0A3A1R0J2</accession>